<sequence length="212" mass="22833">MTASTASPHLADERLDDLVDGLLDEPASDAARAHLAECASCAARLEELRALLALSAAARRPVEPPAELWPLVVASTAAQHRTRQLVLRSLRRPLVTFAVVLVALSCVTTAWVVTRVAHVMARGAEAPPVVPFLDEDATLDRALAAYDHDGGPIPRPRVATLRARLAATDAALRHASTDEAFYQSLAERERVLREIRAVLGRGPRPPRPPVPP</sequence>
<proteinExistence type="predicted"/>
<dbReference type="HOGENOM" id="CLU_1298302_0_0_0"/>
<evidence type="ECO:0000313" key="2">
    <source>
        <dbReference type="EMBL" id="AHG93406.1"/>
    </source>
</evidence>
<dbReference type="Proteomes" id="UP000019151">
    <property type="component" value="Plasmid 2"/>
</dbReference>
<keyword evidence="2" id="KW-0614">Plasmid</keyword>
<protein>
    <recommendedName>
        <fullName evidence="4">Zinc-finger domain-containing protein</fullName>
    </recommendedName>
</protein>
<keyword evidence="1" id="KW-0812">Transmembrane</keyword>
<geneLocation type="plasmid" evidence="2 3">
    <name>2</name>
</geneLocation>
<evidence type="ECO:0000313" key="3">
    <source>
        <dbReference type="Proteomes" id="UP000019151"/>
    </source>
</evidence>
<organism evidence="2 3">
    <name type="scientific">Gemmatirosa kalamazoonensis</name>
    <dbReference type="NCBI Taxonomy" id="861299"/>
    <lineage>
        <taxon>Bacteria</taxon>
        <taxon>Pseudomonadati</taxon>
        <taxon>Gemmatimonadota</taxon>
        <taxon>Gemmatimonadia</taxon>
        <taxon>Gemmatimonadales</taxon>
        <taxon>Gemmatimonadaceae</taxon>
        <taxon>Gemmatirosa</taxon>
    </lineage>
</organism>
<gene>
    <name evidence="2" type="ORF">J421_5871</name>
</gene>
<dbReference type="InParanoid" id="W0RRT0"/>
<accession>W0RRT0</accession>
<reference evidence="2 3" key="1">
    <citation type="journal article" date="2014" name="Genome Announc.">
        <title>Genome Sequence and Methylome of Soil Bacterium Gemmatirosa kalamazoonensis KBS708T, a Member of the Rarely Cultivated Gemmatimonadetes Phylum.</title>
        <authorList>
            <person name="Debruyn J.M."/>
            <person name="Radosevich M."/>
            <person name="Wommack K.E."/>
            <person name="Polson S.W."/>
            <person name="Hauser L.J."/>
            <person name="Fawaz M.N."/>
            <person name="Korlach J."/>
            <person name="Tsai Y.C."/>
        </authorList>
    </citation>
    <scope>NUCLEOTIDE SEQUENCE [LARGE SCALE GENOMIC DNA]</scope>
    <source>
        <strain evidence="2 3">KBS708</strain>
        <plasmid evidence="3">Plasmid 2</plasmid>
    </source>
</reference>
<keyword evidence="1" id="KW-1133">Transmembrane helix</keyword>
<evidence type="ECO:0008006" key="4">
    <source>
        <dbReference type="Google" id="ProtNLM"/>
    </source>
</evidence>
<dbReference type="KEGG" id="gba:J421_5871"/>
<dbReference type="InterPro" id="IPR041916">
    <property type="entry name" value="Anti_sigma_zinc_sf"/>
</dbReference>
<dbReference type="Gene3D" id="1.10.10.1320">
    <property type="entry name" value="Anti-sigma factor, zinc-finger domain"/>
    <property type="match status" value="1"/>
</dbReference>
<keyword evidence="3" id="KW-1185">Reference proteome</keyword>
<dbReference type="AlphaFoldDB" id="W0RRT0"/>
<keyword evidence="1" id="KW-0472">Membrane</keyword>
<feature type="transmembrane region" description="Helical" evidence="1">
    <location>
        <begin position="94"/>
        <end position="113"/>
    </location>
</feature>
<dbReference type="EMBL" id="CP007130">
    <property type="protein sequence ID" value="AHG93406.1"/>
    <property type="molecule type" value="Genomic_DNA"/>
</dbReference>
<name>W0RRT0_9BACT</name>
<evidence type="ECO:0000256" key="1">
    <source>
        <dbReference type="SAM" id="Phobius"/>
    </source>
</evidence>
<dbReference type="RefSeq" id="WP_025414711.1">
    <property type="nucleotide sequence ID" value="NZ_CP007130.1"/>
</dbReference>